<protein>
    <submittedName>
        <fullName evidence="1">Uncharacterized protein</fullName>
    </submittedName>
</protein>
<feature type="non-terminal residue" evidence="1">
    <location>
        <position position="1"/>
    </location>
</feature>
<proteinExistence type="predicted"/>
<dbReference type="AlphaFoldDB" id="A0A0F8ZGA2"/>
<organism evidence="1">
    <name type="scientific">marine sediment metagenome</name>
    <dbReference type="NCBI Taxonomy" id="412755"/>
    <lineage>
        <taxon>unclassified sequences</taxon>
        <taxon>metagenomes</taxon>
        <taxon>ecological metagenomes</taxon>
    </lineage>
</organism>
<evidence type="ECO:0000313" key="1">
    <source>
        <dbReference type="EMBL" id="KKK65459.1"/>
    </source>
</evidence>
<gene>
    <name evidence="1" type="ORF">LCGC14_2973940</name>
</gene>
<dbReference type="EMBL" id="LAZR01060546">
    <property type="protein sequence ID" value="KKK65459.1"/>
    <property type="molecule type" value="Genomic_DNA"/>
</dbReference>
<name>A0A0F8ZGA2_9ZZZZ</name>
<accession>A0A0F8ZGA2</accession>
<comment type="caution">
    <text evidence="1">The sequence shown here is derived from an EMBL/GenBank/DDBJ whole genome shotgun (WGS) entry which is preliminary data.</text>
</comment>
<reference evidence="1" key="1">
    <citation type="journal article" date="2015" name="Nature">
        <title>Complex archaea that bridge the gap between prokaryotes and eukaryotes.</title>
        <authorList>
            <person name="Spang A."/>
            <person name="Saw J.H."/>
            <person name="Jorgensen S.L."/>
            <person name="Zaremba-Niedzwiedzka K."/>
            <person name="Martijn J."/>
            <person name="Lind A.E."/>
            <person name="van Eijk R."/>
            <person name="Schleper C."/>
            <person name="Guy L."/>
            <person name="Ettema T.J."/>
        </authorList>
    </citation>
    <scope>NUCLEOTIDE SEQUENCE</scope>
</reference>
<sequence>IVPSLNTEVTVKQNVDLLKIFKKYCSQDRQGSYLCFYAYGGGQVFDENGDAVFSFDNPIKLHTFLQAEIEEYDDNDS</sequence>